<proteinExistence type="predicted"/>
<comment type="caution">
    <text evidence="2">The sequence shown here is derived from an EMBL/GenBank/DDBJ whole genome shotgun (WGS) entry which is preliminary data.</text>
</comment>
<dbReference type="AlphaFoldDB" id="A0A4R8CKN6"/>
<reference evidence="2 3" key="1">
    <citation type="submission" date="2019-03" db="EMBL/GenBank/DDBJ databases">
        <title>Genomic Encyclopedia of Type Strains, Phase III (KMG-III): the genomes of soil and plant-associated and newly described type strains.</title>
        <authorList>
            <person name="Whitman W."/>
        </authorList>
    </citation>
    <scope>NUCLEOTIDE SEQUENCE [LARGE SCALE GENOMIC DNA]</scope>
    <source>
        <strain evidence="2 3">VKM Ac-2573</strain>
    </source>
</reference>
<gene>
    <name evidence="2" type="ORF">EV653_1408</name>
</gene>
<sequence length="67" mass="6641">MSEWYGVPAATGGKDAPPPRSDDATAPESEAEGPPDRRSGGRGVKIAGSGTGVAQGTTIAGESVDRT</sequence>
<organism evidence="2 3">
    <name type="scientific">Kribbella pratensis</name>
    <dbReference type="NCBI Taxonomy" id="2512112"/>
    <lineage>
        <taxon>Bacteria</taxon>
        <taxon>Bacillati</taxon>
        <taxon>Actinomycetota</taxon>
        <taxon>Actinomycetes</taxon>
        <taxon>Propionibacteriales</taxon>
        <taxon>Kribbellaceae</taxon>
        <taxon>Kribbella</taxon>
    </lineage>
</organism>
<protein>
    <submittedName>
        <fullName evidence="2">Uncharacterized protein</fullName>
    </submittedName>
</protein>
<evidence type="ECO:0000313" key="2">
    <source>
        <dbReference type="EMBL" id="TDW76263.1"/>
    </source>
</evidence>
<evidence type="ECO:0000313" key="3">
    <source>
        <dbReference type="Proteomes" id="UP000295146"/>
    </source>
</evidence>
<evidence type="ECO:0000256" key="1">
    <source>
        <dbReference type="SAM" id="MobiDB-lite"/>
    </source>
</evidence>
<dbReference type="Proteomes" id="UP000295146">
    <property type="component" value="Unassembled WGS sequence"/>
</dbReference>
<dbReference type="EMBL" id="SODP01000001">
    <property type="protein sequence ID" value="TDW76263.1"/>
    <property type="molecule type" value="Genomic_DNA"/>
</dbReference>
<feature type="region of interest" description="Disordered" evidence="1">
    <location>
        <begin position="1"/>
        <end position="67"/>
    </location>
</feature>
<dbReference type="RefSeq" id="WP_134099057.1">
    <property type="nucleotide sequence ID" value="NZ_SODP01000001.1"/>
</dbReference>
<keyword evidence="3" id="KW-1185">Reference proteome</keyword>
<name>A0A4R8CKN6_9ACTN</name>
<accession>A0A4R8CKN6</accession>